<gene>
    <name evidence="10" type="ORF">CLAFUR5_04826</name>
</gene>
<evidence type="ECO:0000256" key="7">
    <source>
        <dbReference type="SAM" id="MobiDB-lite"/>
    </source>
</evidence>
<accession>A0A9Q8LEY6</accession>
<dbReference type="AlphaFoldDB" id="A0A9Q8LEY6"/>
<evidence type="ECO:0000259" key="9">
    <source>
        <dbReference type="Pfam" id="PF21269"/>
    </source>
</evidence>
<dbReference type="PANTHER" id="PTHR47779">
    <property type="entry name" value="SYNTHASE (CCG-9), PUTATIVE (AFU_ORTHOLOGUE AFUA_3G12100)-RELATED"/>
    <property type="match status" value="1"/>
</dbReference>
<dbReference type="EMBL" id="CP090166">
    <property type="protein sequence ID" value="UJO15984.1"/>
    <property type="molecule type" value="Genomic_DNA"/>
</dbReference>
<dbReference type="Pfam" id="PF21269">
    <property type="entry name" value="TreT_GT1"/>
    <property type="match status" value="1"/>
</dbReference>
<evidence type="ECO:0000256" key="2">
    <source>
        <dbReference type="ARBA" id="ARBA00011738"/>
    </source>
</evidence>
<dbReference type="InterPro" id="IPR001296">
    <property type="entry name" value="Glyco_trans_1"/>
</dbReference>
<dbReference type="RefSeq" id="XP_047760350.1">
    <property type="nucleotide sequence ID" value="XM_047903974.1"/>
</dbReference>
<dbReference type="InterPro" id="IPR049438">
    <property type="entry name" value="TreT_GT1"/>
</dbReference>
<protein>
    <submittedName>
        <fullName evidence="10">Trehalose phosphorylase</fullName>
    </submittedName>
</protein>
<sequence>MDSHSSAQASRRSSHAAANNGATAKHEFQAVAPTRHIERQQRLREKKHELGIALSEIFLGIAIERKSDSKVDIGFACHDGTYSIDFAGHTLRTDGTDSHGDRAACPTKLPEDYEATNSYTFVGVGLSQEVLDINPQIAPRLWLELDIVPLLIKVEEGGSLHTASQIDGVDELADSMARKCLMFFGPSFQPRVQVGFSNKVEVDLANRARLTSIEDYKRTVSERTWSAVTKYAAALKERKVKIAFFSATPQGGWVALMRHALIRFYTLLGVDCTWWVPKPKPEIFRITKTNHNILQAVAGDDERLSDEQASAIHDWVQMNADRFWLRDKGPLQPRSEGGADVIIVDDPQMPNIVDISKKADPEHPVIFRSHIQIQADLADTPGTPTAGVWDWLWQSVKHADLFIAHPVSAFVPKHVNRRALAYMPATTDWLDGLNKEIRDFGNEYYLHEFNTECVRQRMNTLQYPKRDYIVQIARFDPSKGIPDVLASYAELRRNSEHCRDKKADETPQLVVADHYSVDDPDGVRVLNQTLELLDGEYSDIKDSVVVMRLGPTDQLLNVLMQNARVALQLSTREGFEVKVSEGLHKGVPVIVTKAGGIPLQVQPEKSGFLVETGDYKAVAKYLDVLFSDEERYQEMSQFAASHVSDEVGTVGNAVNWMYLADQLSRGERVEPGGRWIWDLVRDLVGEGREEGEVRLPRNWTT</sequence>
<dbReference type="GeneID" id="71984704"/>
<feature type="domain" description="Trehalose synthase N-terminal" evidence="9">
    <location>
        <begin position="245"/>
        <end position="406"/>
    </location>
</feature>
<dbReference type="KEGG" id="ffu:CLAFUR5_04826"/>
<keyword evidence="11" id="KW-1185">Reference proteome</keyword>
<reference evidence="10" key="2">
    <citation type="journal article" date="2022" name="Microb. Genom.">
        <title>A chromosome-scale genome assembly of the tomato pathogen Cladosporium fulvum reveals a compartmentalized genome architecture and the presence of a dispensable chromosome.</title>
        <authorList>
            <person name="Zaccaron A.Z."/>
            <person name="Chen L.H."/>
            <person name="Samaras A."/>
            <person name="Stergiopoulos I."/>
        </authorList>
    </citation>
    <scope>NUCLEOTIDE SEQUENCE</scope>
    <source>
        <strain evidence="10">Race5_Kim</strain>
    </source>
</reference>
<evidence type="ECO:0000256" key="6">
    <source>
        <dbReference type="ARBA" id="ARBA00023277"/>
    </source>
</evidence>
<evidence type="ECO:0000313" key="11">
    <source>
        <dbReference type="Proteomes" id="UP000756132"/>
    </source>
</evidence>
<dbReference type="PANTHER" id="PTHR47779:SF1">
    <property type="entry name" value="SYNTHASE (CCG-9), PUTATIVE (AFU_ORTHOLOGUE AFUA_3G12100)-RELATED"/>
    <property type="match status" value="1"/>
</dbReference>
<keyword evidence="4" id="KW-0328">Glycosyltransferase</keyword>
<feature type="compositionally biased region" description="Low complexity" evidence="7">
    <location>
        <begin position="1"/>
        <end position="18"/>
    </location>
</feature>
<keyword evidence="5" id="KW-0808">Transferase</keyword>
<feature type="region of interest" description="Disordered" evidence="7">
    <location>
        <begin position="1"/>
        <end position="34"/>
    </location>
</feature>
<comment type="subunit">
    <text evidence="2">Homodimer.</text>
</comment>
<dbReference type="Proteomes" id="UP000756132">
    <property type="component" value="Chromosome 4"/>
</dbReference>
<dbReference type="GO" id="GO:0006006">
    <property type="term" value="P:glucose metabolic process"/>
    <property type="evidence" value="ECO:0007669"/>
    <property type="project" value="UniProtKB-KW"/>
</dbReference>
<evidence type="ECO:0000256" key="5">
    <source>
        <dbReference type="ARBA" id="ARBA00022679"/>
    </source>
</evidence>
<evidence type="ECO:0000256" key="4">
    <source>
        <dbReference type="ARBA" id="ARBA00022676"/>
    </source>
</evidence>
<evidence type="ECO:0000313" key="10">
    <source>
        <dbReference type="EMBL" id="UJO15984.1"/>
    </source>
</evidence>
<evidence type="ECO:0000259" key="8">
    <source>
        <dbReference type="Pfam" id="PF00534"/>
    </source>
</evidence>
<comment type="similarity">
    <text evidence="1">Belongs to the glycosyltransferase group 1 family. Glycosyltransferase 4 subfamily.</text>
</comment>
<feature type="domain" description="Glycosyl transferase family 1" evidence="8">
    <location>
        <begin position="461"/>
        <end position="640"/>
    </location>
</feature>
<evidence type="ECO:0000256" key="3">
    <source>
        <dbReference type="ARBA" id="ARBA00022526"/>
    </source>
</evidence>
<dbReference type="InterPro" id="IPR052078">
    <property type="entry name" value="Trehalose_Metab_GTase"/>
</dbReference>
<dbReference type="Pfam" id="PF00534">
    <property type="entry name" value="Glycos_transf_1"/>
    <property type="match status" value="1"/>
</dbReference>
<evidence type="ECO:0000256" key="1">
    <source>
        <dbReference type="ARBA" id="ARBA00009481"/>
    </source>
</evidence>
<proteinExistence type="inferred from homology"/>
<organism evidence="10 11">
    <name type="scientific">Passalora fulva</name>
    <name type="common">Tomato leaf mold</name>
    <name type="synonym">Cladosporium fulvum</name>
    <dbReference type="NCBI Taxonomy" id="5499"/>
    <lineage>
        <taxon>Eukaryota</taxon>
        <taxon>Fungi</taxon>
        <taxon>Dikarya</taxon>
        <taxon>Ascomycota</taxon>
        <taxon>Pezizomycotina</taxon>
        <taxon>Dothideomycetes</taxon>
        <taxon>Dothideomycetidae</taxon>
        <taxon>Mycosphaerellales</taxon>
        <taxon>Mycosphaerellaceae</taxon>
        <taxon>Fulvia</taxon>
    </lineage>
</organism>
<dbReference type="OrthoDB" id="937291at2759"/>
<name>A0A9Q8LEY6_PASFU</name>
<reference evidence="10" key="1">
    <citation type="submission" date="2021-12" db="EMBL/GenBank/DDBJ databases">
        <authorList>
            <person name="Zaccaron A."/>
            <person name="Stergiopoulos I."/>
        </authorList>
    </citation>
    <scope>NUCLEOTIDE SEQUENCE</scope>
    <source>
        <strain evidence="10">Race5_Kim</strain>
    </source>
</reference>
<dbReference type="GO" id="GO:0016757">
    <property type="term" value="F:glycosyltransferase activity"/>
    <property type="evidence" value="ECO:0007669"/>
    <property type="project" value="UniProtKB-KW"/>
</dbReference>
<keyword evidence="6" id="KW-0119">Carbohydrate metabolism</keyword>
<dbReference type="Gene3D" id="3.40.50.2000">
    <property type="entry name" value="Glycogen Phosphorylase B"/>
    <property type="match status" value="2"/>
</dbReference>
<keyword evidence="3" id="KW-0313">Glucose metabolism</keyword>
<dbReference type="SUPFAM" id="SSF53756">
    <property type="entry name" value="UDP-Glycosyltransferase/glycogen phosphorylase"/>
    <property type="match status" value="1"/>
</dbReference>